<accession>A0A077R3G8</accession>
<dbReference type="GO" id="GO:0005634">
    <property type="term" value="C:nucleus"/>
    <property type="evidence" value="ECO:0007669"/>
    <property type="project" value="UniProtKB-SubCell"/>
</dbReference>
<dbReference type="InterPro" id="IPR042536">
    <property type="entry name" value="TFIIIC_tauA_Sfc1"/>
</dbReference>
<evidence type="ECO:0000256" key="1">
    <source>
        <dbReference type="ARBA" id="ARBA00004123"/>
    </source>
</evidence>
<feature type="region of interest" description="Disordered" evidence="5">
    <location>
        <begin position="154"/>
        <end position="173"/>
    </location>
</feature>
<dbReference type="InterPro" id="IPR019136">
    <property type="entry name" value="TF_IIIC_su-5_HTH"/>
</dbReference>
<evidence type="ECO:0000259" key="7">
    <source>
        <dbReference type="Pfam" id="PF17682"/>
    </source>
</evidence>
<dbReference type="InterPro" id="IPR040454">
    <property type="entry name" value="TF_IIIC_Tfc1/Sfc1"/>
</dbReference>
<name>A0A077R3G8_9BASI</name>
<evidence type="ECO:0000256" key="2">
    <source>
        <dbReference type="ARBA" id="ARBA00023125"/>
    </source>
</evidence>
<evidence type="ECO:0000256" key="4">
    <source>
        <dbReference type="ARBA" id="ARBA00023242"/>
    </source>
</evidence>
<dbReference type="GO" id="GO:0000127">
    <property type="term" value="C:transcription factor TFIIIC complex"/>
    <property type="evidence" value="ECO:0007669"/>
    <property type="project" value="InterPro"/>
</dbReference>
<dbReference type="GO" id="GO:0001002">
    <property type="term" value="F:RNA polymerase III type 1 promoter sequence-specific DNA binding"/>
    <property type="evidence" value="ECO:0007669"/>
    <property type="project" value="TreeGrafter"/>
</dbReference>
<reference evidence="8" key="1">
    <citation type="journal article" date="2014" name="Genome Biol. Evol.">
        <title>Gene Loss Rather Than Gene Gain Is Associated with a Host Jump from Monocots to Dicots in the Smut Fungus Melanopsichium pennsylvanicum.</title>
        <authorList>
            <person name="Sharma R."/>
            <person name="Mishra B."/>
            <person name="Runge F."/>
            <person name="Thines M."/>
        </authorList>
    </citation>
    <scope>NUCLEOTIDE SEQUENCE</scope>
    <source>
        <strain evidence="8">4</strain>
    </source>
</reference>
<keyword evidence="4" id="KW-0539">Nucleus</keyword>
<keyword evidence="3" id="KW-0804">Transcription</keyword>
<dbReference type="EMBL" id="HG529577">
    <property type="protein sequence ID" value="CDI53412.1"/>
    <property type="molecule type" value="Genomic_DNA"/>
</dbReference>
<evidence type="ECO:0000313" key="8">
    <source>
        <dbReference type="EMBL" id="CDI53412.1"/>
    </source>
</evidence>
<comment type="subcellular location">
    <subcellularLocation>
        <location evidence="1">Nucleus</location>
    </subcellularLocation>
</comment>
<evidence type="ECO:0000256" key="3">
    <source>
        <dbReference type="ARBA" id="ARBA00023163"/>
    </source>
</evidence>
<sequence length="451" mass="51299">MSTNKRKQSEIHPDLLFTSPTIHLVQPQPIPSTTLLNVEYPGILTHDTEPQLSRAQYTSLDRALSTLHPSALPSLTSSPHEALKFLSKIPNEGLKAVECRLGAFPSHPLSSHQHESATTLNHANIHQVYRAPLIGEAVPTHNIVIRIIKRTWRQKKRKHNTTPPSPAQHKSESAYQNGIALDPALFTDKDLIQNDRQHKRTRYTGRTKKEYIVEILGMATNTVRFRSMADFAFQPQVCVDSTSSSSQTMQLDPVMALHKALATMDLEAFQRFSIPEQLEDYQIASSDQEKSIQSNLGMVPPAFFSRMDVPFNYSFVQTPYSELRMVPTPVHLTRPSTSASFAHALKQSDIPPASMQRFVNRVRLSNIAPQPFRVGRDTEIPTKPLADVVRIEHRCDAQVLARLRELLVQRPVWSRMALKNQLNPVESKELQGTNEKVYFALDLSSWYWWYW</sequence>
<evidence type="ECO:0000259" key="6">
    <source>
        <dbReference type="Pfam" id="PF09734"/>
    </source>
</evidence>
<proteinExistence type="predicted"/>
<dbReference type="Gene3D" id="3.30.200.160">
    <property type="entry name" value="TFIIIC, subcomplex tauA, subunit Sfc1, barrel domain"/>
    <property type="match status" value="1"/>
</dbReference>
<dbReference type="Pfam" id="PF17682">
    <property type="entry name" value="Tau95_N"/>
    <property type="match status" value="1"/>
</dbReference>
<dbReference type="AlphaFoldDB" id="A0A077R3G8"/>
<evidence type="ECO:0000256" key="5">
    <source>
        <dbReference type="SAM" id="MobiDB-lite"/>
    </source>
</evidence>
<dbReference type="GO" id="GO:0001003">
    <property type="term" value="F:RNA polymerase III type 2 promoter sequence-specific DNA binding"/>
    <property type="evidence" value="ECO:0007669"/>
    <property type="project" value="TreeGrafter"/>
</dbReference>
<dbReference type="Pfam" id="PF09734">
    <property type="entry name" value="Tau95"/>
    <property type="match status" value="1"/>
</dbReference>
<organism evidence="8">
    <name type="scientific">Melanopsichium pennsylvanicum 4</name>
    <dbReference type="NCBI Taxonomy" id="1398559"/>
    <lineage>
        <taxon>Eukaryota</taxon>
        <taxon>Fungi</taxon>
        <taxon>Dikarya</taxon>
        <taxon>Basidiomycota</taxon>
        <taxon>Ustilaginomycotina</taxon>
        <taxon>Ustilaginomycetes</taxon>
        <taxon>Ustilaginales</taxon>
        <taxon>Ustilaginaceae</taxon>
        <taxon>Melanopsichium</taxon>
    </lineage>
</organism>
<feature type="domain" description="Transcription factor IIIC subunit Tfc1/Sfc1 triple barrel" evidence="7">
    <location>
        <begin position="37"/>
        <end position="233"/>
    </location>
</feature>
<protein>
    <submittedName>
        <fullName evidence="8">Uncharacterized protein</fullName>
    </submittedName>
</protein>
<feature type="domain" description="Transcription factor IIIC subunit 5 HTH" evidence="6">
    <location>
        <begin position="298"/>
        <end position="431"/>
    </location>
</feature>
<dbReference type="PANTHER" id="PTHR13230:SF5">
    <property type="entry name" value="GENERAL TRANSCRIPTION FACTOR 3C POLYPEPTIDE 5"/>
    <property type="match status" value="1"/>
</dbReference>
<dbReference type="InterPro" id="IPR041499">
    <property type="entry name" value="Tfc1/Sfc1_N"/>
</dbReference>
<dbReference type="PANTHER" id="PTHR13230">
    <property type="entry name" value="GENERAL TRANSCRIPTION FACTOR IIIC, POLYPEPTIDE 5"/>
    <property type="match status" value="1"/>
</dbReference>
<dbReference type="GO" id="GO:0006384">
    <property type="term" value="P:transcription initiation at RNA polymerase III promoter"/>
    <property type="evidence" value="ECO:0007669"/>
    <property type="project" value="InterPro"/>
</dbReference>
<keyword evidence="2" id="KW-0238">DNA-binding</keyword>